<dbReference type="HOGENOM" id="CLU_1961520_0_0_1"/>
<name>G0MD59_CAEBE</name>
<dbReference type="Gene3D" id="2.60.210.10">
    <property type="entry name" value="Apoptosis, Tumor Necrosis Factor Receptor Associated Protein 2, Chain A"/>
    <property type="match status" value="1"/>
</dbReference>
<dbReference type="PANTHER" id="PTHR22743:SF165">
    <property type="entry name" value="BTB AND MATH DOMAIN CONTAINING-RELATED"/>
    <property type="match status" value="1"/>
</dbReference>
<evidence type="ECO:0000313" key="3">
    <source>
        <dbReference type="Proteomes" id="UP000008068"/>
    </source>
</evidence>
<dbReference type="InParanoid" id="G0MD59"/>
<dbReference type="Proteomes" id="UP000008068">
    <property type="component" value="Unassembled WGS sequence"/>
</dbReference>
<evidence type="ECO:0000313" key="2">
    <source>
        <dbReference type="EMBL" id="EGT49634.1"/>
    </source>
</evidence>
<dbReference type="CDD" id="cd00121">
    <property type="entry name" value="MATH"/>
    <property type="match status" value="1"/>
</dbReference>
<accession>G0MD59</accession>
<dbReference type="Pfam" id="PF00917">
    <property type="entry name" value="MATH"/>
    <property type="match status" value="1"/>
</dbReference>
<keyword evidence="3" id="KW-1185">Reference proteome</keyword>
<sequence>MIIPREDDHLAVYLKCLGIEQSDNWSIDARFEISTLKVNDNSVAVVCNAVTFIKEKDEWGAKDFIEWEKLKSLVVGDELTIVIEMKIKKMIGVYKPNLRNFDESMKTYSDVVLEVQNVKFYVAKLTSL</sequence>
<dbReference type="EMBL" id="GL379790">
    <property type="protein sequence ID" value="EGT49634.1"/>
    <property type="molecule type" value="Genomic_DNA"/>
</dbReference>
<gene>
    <name evidence="2" type="ORF">CAEBREN_10302</name>
</gene>
<reference evidence="3" key="1">
    <citation type="submission" date="2011-07" db="EMBL/GenBank/DDBJ databases">
        <authorList>
            <consortium name="Caenorhabditis brenneri Sequencing and Analysis Consortium"/>
            <person name="Wilson R.K."/>
        </authorList>
    </citation>
    <scope>NUCLEOTIDE SEQUENCE [LARGE SCALE GENOMIC DNA]</scope>
    <source>
        <strain evidence="3">PB2801</strain>
    </source>
</reference>
<proteinExistence type="predicted"/>
<protein>
    <recommendedName>
        <fullName evidence="1">MATH domain-containing protein</fullName>
    </recommendedName>
</protein>
<dbReference type="OrthoDB" id="5904421at2759"/>
<organism evidence="3">
    <name type="scientific">Caenorhabditis brenneri</name>
    <name type="common">Nematode worm</name>
    <dbReference type="NCBI Taxonomy" id="135651"/>
    <lineage>
        <taxon>Eukaryota</taxon>
        <taxon>Metazoa</taxon>
        <taxon>Ecdysozoa</taxon>
        <taxon>Nematoda</taxon>
        <taxon>Chromadorea</taxon>
        <taxon>Rhabditida</taxon>
        <taxon>Rhabditina</taxon>
        <taxon>Rhabditomorpha</taxon>
        <taxon>Rhabditoidea</taxon>
        <taxon>Rhabditidae</taxon>
        <taxon>Peloderinae</taxon>
        <taxon>Caenorhabditis</taxon>
    </lineage>
</organism>
<dbReference type="AlphaFoldDB" id="G0MD59"/>
<dbReference type="PANTHER" id="PTHR22743">
    <property type="entry name" value="MEPRIN/TRAF-LIKE MATH FAMILY-C.ELEGANS"/>
    <property type="match status" value="1"/>
</dbReference>
<dbReference type="PROSITE" id="PS50144">
    <property type="entry name" value="MATH"/>
    <property type="match status" value="1"/>
</dbReference>
<dbReference type="InterPro" id="IPR002083">
    <property type="entry name" value="MATH/TRAF_dom"/>
</dbReference>
<evidence type="ECO:0000259" key="1">
    <source>
        <dbReference type="PROSITE" id="PS50144"/>
    </source>
</evidence>
<dbReference type="InterPro" id="IPR008974">
    <property type="entry name" value="TRAF-like"/>
</dbReference>
<dbReference type="InterPro" id="IPR052664">
    <property type="entry name" value="BTB-MATH_domain_protein"/>
</dbReference>
<dbReference type="SUPFAM" id="SSF49599">
    <property type="entry name" value="TRAF domain-like"/>
    <property type="match status" value="1"/>
</dbReference>
<feature type="domain" description="MATH" evidence="1">
    <location>
        <begin position="1"/>
        <end position="85"/>
    </location>
</feature>